<name>A0A1I4HM02_9BURK</name>
<gene>
    <name evidence="1" type="ORF">SAMN02982985_00069</name>
</gene>
<dbReference type="EMBL" id="FOTW01000004">
    <property type="protein sequence ID" value="SFL42737.1"/>
    <property type="molecule type" value="Genomic_DNA"/>
</dbReference>
<proteinExistence type="predicted"/>
<evidence type="ECO:0000313" key="1">
    <source>
        <dbReference type="EMBL" id="SFL42737.1"/>
    </source>
</evidence>
<protein>
    <submittedName>
        <fullName evidence="1">Uncharacterized protein</fullName>
    </submittedName>
</protein>
<dbReference type="RefSeq" id="WP_093382087.1">
    <property type="nucleotide sequence ID" value="NZ_FOTW01000004.1"/>
</dbReference>
<dbReference type="AlphaFoldDB" id="A0A1I4HM02"/>
<keyword evidence="2" id="KW-1185">Reference proteome</keyword>
<evidence type="ECO:0000313" key="2">
    <source>
        <dbReference type="Proteomes" id="UP000199470"/>
    </source>
</evidence>
<sequence>MDQLKLRSLVFEKTGVRIDVDDPIFALVALNEAVLAEAVERHIALLDAASRELLAQSRTAAGLAPAAAGAPAATAPDVAAAASAGPAAIVPPLLSRPIATRPGAFQPGELRLLAAAAGVAVLSAVLALAGQALLFQPAPAPQAPALTAAQAGALRDGERLARAVARLDAKTRAQLQAELQKP</sequence>
<dbReference type="Proteomes" id="UP000199470">
    <property type="component" value="Unassembled WGS sequence"/>
</dbReference>
<dbReference type="STRING" id="758825.SAMN02982985_00069"/>
<organism evidence="1 2">
    <name type="scientific">Rugamonas rubra</name>
    <dbReference type="NCBI Taxonomy" id="758825"/>
    <lineage>
        <taxon>Bacteria</taxon>
        <taxon>Pseudomonadati</taxon>
        <taxon>Pseudomonadota</taxon>
        <taxon>Betaproteobacteria</taxon>
        <taxon>Burkholderiales</taxon>
        <taxon>Oxalobacteraceae</taxon>
        <taxon>Telluria group</taxon>
        <taxon>Rugamonas</taxon>
    </lineage>
</organism>
<accession>A0A1I4HM02</accession>
<reference evidence="1 2" key="1">
    <citation type="submission" date="2016-10" db="EMBL/GenBank/DDBJ databases">
        <authorList>
            <person name="de Groot N.N."/>
        </authorList>
    </citation>
    <scope>NUCLEOTIDE SEQUENCE [LARGE SCALE GENOMIC DNA]</scope>
    <source>
        <strain evidence="1 2">ATCC 43154</strain>
    </source>
</reference>